<sequence>MHLNQIAAGFLKQYSTQLAKTFGVEDVTKQFAVTAPMETKLRSALLESVEFLRMISTMPVDQLSGQVVKVGNYGIATGRKAGGRFTSDQGVGGFKYQLTETDSCSALPWALLSAWGNAGNQNEFMKKMNDNATHRFALDMLRVGFNGTSIAATSDPVANPLGEDVNKGWHQIVKEEAPEQIVTDPIYFNPDATEALKDGEYKTLDAIVTELKNTLIHPSLRNDPRLVVLVGSDLTATAQTKLMNQADKPSERVAAQQMDKNIGGMRAYTPPFFPGKRIAVTMLSNLHIYTQRGTSHRKSENVEDRKQYEDKYWRNEGYAIEEFEAYAAIDEANMNIGAAPAA</sequence>
<accession>A0A0U2WCG1</accession>
<dbReference type="RefSeq" id="WP_058373187.1">
    <property type="nucleotide sequence ID" value="NZ_CP011034.1"/>
</dbReference>
<dbReference type="OrthoDB" id="5464529at2"/>
<dbReference type="EMBL" id="CP011034">
    <property type="protein sequence ID" value="ALS32759.1"/>
    <property type="molecule type" value="Genomic_DNA"/>
</dbReference>
<evidence type="ECO:0008006" key="3">
    <source>
        <dbReference type="Google" id="ProtNLM"/>
    </source>
</evidence>
<proteinExistence type="predicted"/>
<name>A0A0U2WCG1_9GAMM</name>
<gene>
    <name evidence="1" type="ORF">PTRA_a1563</name>
</gene>
<dbReference type="Proteomes" id="UP000065261">
    <property type="component" value="Chromosome I"/>
</dbReference>
<evidence type="ECO:0000313" key="1">
    <source>
        <dbReference type="EMBL" id="ALS32759.1"/>
    </source>
</evidence>
<dbReference type="Pfam" id="PF05125">
    <property type="entry name" value="Phage_cap_P2"/>
    <property type="match status" value="1"/>
</dbReference>
<protein>
    <recommendedName>
        <fullName evidence="3">Phage major capsid protein, P2 family</fullName>
    </recommendedName>
</protein>
<dbReference type="NCBIfam" id="TIGR01551">
    <property type="entry name" value="major_capsid_P2"/>
    <property type="match status" value="1"/>
</dbReference>
<dbReference type="AlphaFoldDB" id="A0A0U2WCG1"/>
<reference evidence="1 2" key="1">
    <citation type="submission" date="2015-03" db="EMBL/GenBank/DDBJ databases">
        <authorList>
            <person name="Murphy D."/>
        </authorList>
    </citation>
    <scope>NUCLEOTIDE SEQUENCE [LARGE SCALE GENOMIC DNA]</scope>
    <source>
        <strain evidence="1 2">KMM 520</strain>
    </source>
</reference>
<dbReference type="KEGG" id="ptn:PTRA_a1563"/>
<dbReference type="InterPro" id="IPR006441">
    <property type="entry name" value="Phage_P2_GpN"/>
</dbReference>
<evidence type="ECO:0000313" key="2">
    <source>
        <dbReference type="Proteomes" id="UP000065261"/>
    </source>
</evidence>
<dbReference type="PATRIC" id="fig|1315283.4.peg.1351"/>
<organism evidence="1">
    <name type="scientific">Pseudoalteromonas translucida KMM 520</name>
    <dbReference type="NCBI Taxonomy" id="1315283"/>
    <lineage>
        <taxon>Bacteria</taxon>
        <taxon>Pseudomonadati</taxon>
        <taxon>Pseudomonadota</taxon>
        <taxon>Gammaproteobacteria</taxon>
        <taxon>Alteromonadales</taxon>
        <taxon>Pseudoalteromonadaceae</taxon>
        <taxon>Pseudoalteromonas</taxon>
    </lineage>
</organism>